<comment type="caution">
    <text evidence="2">The sequence shown here is derived from an EMBL/GenBank/DDBJ whole genome shotgun (WGS) entry which is preliminary data.</text>
</comment>
<dbReference type="SUPFAM" id="SSF50729">
    <property type="entry name" value="PH domain-like"/>
    <property type="match status" value="1"/>
</dbReference>
<dbReference type="Proteomes" id="UP000253551">
    <property type="component" value="Unassembled WGS sequence"/>
</dbReference>
<feature type="compositionally biased region" description="Low complexity" evidence="1">
    <location>
        <begin position="336"/>
        <end position="345"/>
    </location>
</feature>
<dbReference type="EMBL" id="PJQM01000018">
    <property type="protein sequence ID" value="RCI07189.1"/>
    <property type="molecule type" value="Genomic_DNA"/>
</dbReference>
<accession>A0A367KY96</accession>
<reference evidence="2 3" key="1">
    <citation type="journal article" date="2018" name="G3 (Bethesda)">
        <title>Phylogenetic and Phylogenomic Definition of Rhizopus Species.</title>
        <authorList>
            <person name="Gryganskyi A.P."/>
            <person name="Golan J."/>
            <person name="Dolatabadi S."/>
            <person name="Mondo S."/>
            <person name="Robb S."/>
            <person name="Idnurm A."/>
            <person name="Muszewska A."/>
            <person name="Steczkiewicz K."/>
            <person name="Masonjones S."/>
            <person name="Liao H.L."/>
            <person name="Gajdeczka M.T."/>
            <person name="Anike F."/>
            <person name="Vuek A."/>
            <person name="Anishchenko I.M."/>
            <person name="Voigt K."/>
            <person name="de Hoog G.S."/>
            <person name="Smith M.E."/>
            <person name="Heitman J."/>
            <person name="Vilgalys R."/>
            <person name="Stajich J.E."/>
        </authorList>
    </citation>
    <scope>NUCLEOTIDE SEQUENCE [LARGE SCALE GENOMIC DNA]</scope>
    <source>
        <strain evidence="2 3">LSU 92-RS-03</strain>
    </source>
</reference>
<feature type="compositionally biased region" description="Acidic residues" evidence="1">
    <location>
        <begin position="287"/>
        <end position="296"/>
    </location>
</feature>
<dbReference type="CDD" id="cd00821">
    <property type="entry name" value="PH"/>
    <property type="match status" value="1"/>
</dbReference>
<sequence length="804" mass="89813">IKDIKLPYESYIKCFISNLNQRQDVICTLSVQQFLTDTNKTSKSVTLESLCYAPLQQIKTYKSLLNKTNAINQSTLLHLHQSLDTLMNKISLLPKLDLAALHTHIDCTQVIDFISGSPIQNYQLPALSKALLCDTFSCTEIEKRVQLVLSDNKLIFCTIDGHKKYSLLYTPIAIEHILIRTIQNDRELIGEYEFQLWINKQRIFTIKANSKETRNMWLGLDINSSLTKDNSALSNWMSLTDTVAKYDINPASKQPKTSTSPKPIIQTANIFTFYTDQSGEVSPLVSSDEESEDEDNAKEITDDIKSHKNLPILPSSPLSSSTDMDIEQKSLPPTPEITTIPATSTRPPIVSGTQSLPTRKHSLSNPPEVPMPLSKERPSSPSKKPSFMRSVIGALSNRASLRPQKSNSKLFVNDASDPPIKSITKNLSAVSLSQQTNQSANHTRRHSASSMAEPPALPHHHTLPLPHSPFAQRGNSHSASSFTSVNTSSQSSLASTPSLSRASSPGGSMTPVRHQPSSSSSSEDLGSPPKNPDMLTQTNAIKSVLYSNDQCQVFHWKDESWYAVDEECLLEVCQTFSNRSCITIHMKNSRQLYLNAWVLPDTFIIRTTETDLSLSLHIANGNQTSDLENYLFHCPSKAEADRLTALLEQMHRESVKVNNIMMNSANDTLHDAPPVMLEKTQSVTEEEIAKSFKLVMQCKCKLYVQNASSKWGSFGSVYMKVSQNYNTKRMHVAMESHKGGKTTQLVSAMIQSRNVERLGPKRITFLLVDEIEKTSVVYMIQVREENTGDKIIEYTKTKNAENGW</sequence>
<gene>
    <name evidence="2" type="ORF">CU098_002937</name>
</gene>
<name>A0A367KY96_RHIST</name>
<feature type="non-terminal residue" evidence="2">
    <location>
        <position position="1"/>
    </location>
</feature>
<keyword evidence="3" id="KW-1185">Reference proteome</keyword>
<feature type="region of interest" description="Disordered" evidence="1">
    <location>
        <begin position="281"/>
        <end position="387"/>
    </location>
</feature>
<dbReference type="OrthoDB" id="6244550at2759"/>
<evidence type="ECO:0000256" key="1">
    <source>
        <dbReference type="SAM" id="MobiDB-lite"/>
    </source>
</evidence>
<proteinExistence type="predicted"/>
<dbReference type="AlphaFoldDB" id="A0A367KY96"/>
<feature type="region of interest" description="Disordered" evidence="1">
    <location>
        <begin position="430"/>
        <end position="535"/>
    </location>
</feature>
<feature type="compositionally biased region" description="Low complexity" evidence="1">
    <location>
        <begin position="476"/>
        <end position="504"/>
    </location>
</feature>
<protein>
    <recommendedName>
        <fullName evidence="4">DH domain-containing protein</fullName>
    </recommendedName>
</protein>
<feature type="compositionally biased region" description="Polar residues" evidence="1">
    <location>
        <begin position="430"/>
        <end position="441"/>
    </location>
</feature>
<organism evidence="2 3">
    <name type="scientific">Rhizopus stolonifer</name>
    <name type="common">Rhizopus nigricans</name>
    <dbReference type="NCBI Taxonomy" id="4846"/>
    <lineage>
        <taxon>Eukaryota</taxon>
        <taxon>Fungi</taxon>
        <taxon>Fungi incertae sedis</taxon>
        <taxon>Mucoromycota</taxon>
        <taxon>Mucoromycotina</taxon>
        <taxon>Mucoromycetes</taxon>
        <taxon>Mucorales</taxon>
        <taxon>Mucorineae</taxon>
        <taxon>Rhizopodaceae</taxon>
        <taxon>Rhizopus</taxon>
    </lineage>
</organism>
<dbReference type="Gene3D" id="2.30.29.30">
    <property type="entry name" value="Pleckstrin-homology domain (PH domain)/Phosphotyrosine-binding domain (PTB)"/>
    <property type="match status" value="1"/>
</dbReference>
<dbReference type="STRING" id="4846.A0A367KY96"/>
<evidence type="ECO:0000313" key="2">
    <source>
        <dbReference type="EMBL" id="RCI07189.1"/>
    </source>
</evidence>
<feature type="compositionally biased region" description="Basic and acidic residues" evidence="1">
    <location>
        <begin position="297"/>
        <end position="306"/>
    </location>
</feature>
<evidence type="ECO:0000313" key="3">
    <source>
        <dbReference type="Proteomes" id="UP000253551"/>
    </source>
</evidence>
<feature type="compositionally biased region" description="Low complexity" evidence="1">
    <location>
        <begin position="310"/>
        <end position="321"/>
    </location>
</feature>
<evidence type="ECO:0008006" key="4">
    <source>
        <dbReference type="Google" id="ProtNLM"/>
    </source>
</evidence>
<dbReference type="InterPro" id="IPR011993">
    <property type="entry name" value="PH-like_dom_sf"/>
</dbReference>